<feature type="region of interest" description="Disordered" evidence="1">
    <location>
        <begin position="292"/>
        <end position="321"/>
    </location>
</feature>
<feature type="compositionally biased region" description="Basic and acidic residues" evidence="1">
    <location>
        <begin position="297"/>
        <end position="316"/>
    </location>
</feature>
<reference evidence="2" key="2">
    <citation type="submission" date="2020-11" db="EMBL/GenBank/DDBJ databases">
        <authorList>
            <person name="McCartney M.A."/>
            <person name="Auch B."/>
            <person name="Kono T."/>
            <person name="Mallez S."/>
            <person name="Becker A."/>
            <person name="Gohl D.M."/>
            <person name="Silverstein K.A.T."/>
            <person name="Koren S."/>
            <person name="Bechman K.B."/>
            <person name="Herman A."/>
            <person name="Abrahante J.E."/>
            <person name="Garbe J."/>
        </authorList>
    </citation>
    <scope>NUCLEOTIDE SEQUENCE</scope>
    <source>
        <strain evidence="2">Duluth1</strain>
        <tissue evidence="2">Whole animal</tissue>
    </source>
</reference>
<evidence type="ECO:0000313" key="3">
    <source>
        <dbReference type="Proteomes" id="UP000828390"/>
    </source>
</evidence>
<name>A0A9D4QPM0_DREPO</name>
<feature type="compositionally biased region" description="Acidic residues" evidence="1">
    <location>
        <begin position="357"/>
        <end position="369"/>
    </location>
</feature>
<comment type="caution">
    <text evidence="2">The sequence shown here is derived from an EMBL/GenBank/DDBJ whole genome shotgun (WGS) entry which is preliminary data.</text>
</comment>
<evidence type="ECO:0000313" key="2">
    <source>
        <dbReference type="EMBL" id="KAH3838694.1"/>
    </source>
</evidence>
<dbReference type="Proteomes" id="UP000828390">
    <property type="component" value="Unassembled WGS sequence"/>
</dbReference>
<sequence>MIAARVITLITLENGTGSDNPKKDPMPWLQTRYDSLIELGSLGEFNKLRRLNRYTVPFAIRALLGDMYDDRYDETSPDLKKMQAQLLEGIVAYKINDVRRSLKEHRFLIYCAFLATKKNIFDTFSVHELNLIVQDIVNFFMDLSKLCANPSQSVAMFTDFVENVPEFYTKRQKCYELNNLFSQMYNETDKDYADPKNMIICMAIRQSFPKQHPLYISKNTWDTKVIHYLDKVLTPKKIDVDPKQFKSKITEVERALRKKFPVDAKISFKDSMLMSVLKSKVDSKLKFVPMSPTAHLENTDRHPSPTHIIPDEENRQRSLFPPEEANNAASIISEENDLEPENVHEIPTTSHQHDDEYISENEGDDDDRDNENSDHDDNNESGSEYCDDENCSGASDDEDDIGQNVNADVVADTTFTELPDSVKMTNKAILSTLTDEEVDALSDRALSDSSSYSAVQPVIDDVQPVIDDNDDDVFKVVVDVSKLRPMVFDEDDDDNVKPFATNAPPTPTYNEKLFPLNDEALESDDVTDMDIYDTNDLGLTHVEPPPTPTPQVHMSPVKVLSELKRKMPKIAYKAVKSQKVVKRPLSPTSSPVQNPTVSRQYSDVSIVEDEPPMKKAKTTTPLDFDIKEVVNNAMQKVAGAIFGQISDKLESLMTAIETIKTSADRAEKLANENRQLFQENVINESTKTDDITKDVADIKQTNETVKNDIIRFKDDIMKSISRIAAPQASLPVDQKSMLMSKNYNRFASKCMGLVLAKLPCADKGADKDEKQTKLELPKPVITADSTPAALFLSLIYDLDLIDAENQVNNITTKDVKTFLLWSPQFAPGSDVVKIENMHAPSTSKQTTKQTNDEELNDEDISALGHAATQYMPDAICRIYNKIVKAVIKKKKITILEMTILRALDQTAALCSGSKKKALHMMQYKGRKSVADLYREKLGLNACCVICNIKRVSFGYYDEAKNAVIAKFCTDCCKNREIRLTKIPPLLPKGFDITKGLLCISHQGVTMSVAKTTSVVNAATKGITNISNAKITIRDLKTQTINKLIETATPATPMHRH</sequence>
<organism evidence="2 3">
    <name type="scientific">Dreissena polymorpha</name>
    <name type="common">Zebra mussel</name>
    <name type="synonym">Mytilus polymorpha</name>
    <dbReference type="NCBI Taxonomy" id="45954"/>
    <lineage>
        <taxon>Eukaryota</taxon>
        <taxon>Metazoa</taxon>
        <taxon>Spiralia</taxon>
        <taxon>Lophotrochozoa</taxon>
        <taxon>Mollusca</taxon>
        <taxon>Bivalvia</taxon>
        <taxon>Autobranchia</taxon>
        <taxon>Heteroconchia</taxon>
        <taxon>Euheterodonta</taxon>
        <taxon>Imparidentia</taxon>
        <taxon>Neoheterodontei</taxon>
        <taxon>Myida</taxon>
        <taxon>Dreissenoidea</taxon>
        <taxon>Dreissenidae</taxon>
        <taxon>Dreissena</taxon>
    </lineage>
</organism>
<dbReference type="AlphaFoldDB" id="A0A9D4QPM0"/>
<gene>
    <name evidence="2" type="ORF">DPMN_112105</name>
</gene>
<accession>A0A9D4QPM0</accession>
<feature type="region of interest" description="Disordered" evidence="1">
    <location>
        <begin position="346"/>
        <end position="401"/>
    </location>
</feature>
<protein>
    <submittedName>
        <fullName evidence="2">Uncharacterized protein</fullName>
    </submittedName>
</protein>
<proteinExistence type="predicted"/>
<evidence type="ECO:0000256" key="1">
    <source>
        <dbReference type="SAM" id="MobiDB-lite"/>
    </source>
</evidence>
<feature type="compositionally biased region" description="Acidic residues" evidence="1">
    <location>
        <begin position="385"/>
        <end position="401"/>
    </location>
</feature>
<keyword evidence="3" id="KW-1185">Reference proteome</keyword>
<reference evidence="2" key="1">
    <citation type="journal article" date="2019" name="bioRxiv">
        <title>The Genome of the Zebra Mussel, Dreissena polymorpha: A Resource for Invasive Species Research.</title>
        <authorList>
            <person name="McCartney M.A."/>
            <person name="Auch B."/>
            <person name="Kono T."/>
            <person name="Mallez S."/>
            <person name="Zhang Y."/>
            <person name="Obille A."/>
            <person name="Becker A."/>
            <person name="Abrahante J.E."/>
            <person name="Garbe J."/>
            <person name="Badalamenti J.P."/>
            <person name="Herman A."/>
            <person name="Mangelson H."/>
            <person name="Liachko I."/>
            <person name="Sullivan S."/>
            <person name="Sone E.D."/>
            <person name="Koren S."/>
            <person name="Silverstein K.A.T."/>
            <person name="Beckman K.B."/>
            <person name="Gohl D.M."/>
        </authorList>
    </citation>
    <scope>NUCLEOTIDE SEQUENCE</scope>
    <source>
        <strain evidence="2">Duluth1</strain>
        <tissue evidence="2">Whole animal</tissue>
    </source>
</reference>
<dbReference type="EMBL" id="JAIWYP010000004">
    <property type="protein sequence ID" value="KAH3838694.1"/>
    <property type="molecule type" value="Genomic_DNA"/>
</dbReference>